<name>A0A087MIP1_9GAMM</name>
<evidence type="ECO:0000313" key="4">
    <source>
        <dbReference type="Proteomes" id="UP000029085"/>
    </source>
</evidence>
<dbReference type="Pfam" id="PF01272">
    <property type="entry name" value="GreA_GreB"/>
    <property type="match status" value="1"/>
</dbReference>
<dbReference type="InterPro" id="IPR023459">
    <property type="entry name" value="Tscrpt_elong_fac_GreA/B_fam"/>
</dbReference>
<dbReference type="Proteomes" id="UP000029085">
    <property type="component" value="Unassembled WGS sequence"/>
</dbReference>
<dbReference type="GO" id="GO:0032784">
    <property type="term" value="P:regulation of DNA-templated transcription elongation"/>
    <property type="evidence" value="ECO:0007669"/>
    <property type="project" value="InterPro"/>
</dbReference>
<dbReference type="FunFam" id="3.10.50.30:FF:000002">
    <property type="entry name" value="Regulator of nucleoside diphosphate kinase"/>
    <property type="match status" value="1"/>
</dbReference>
<gene>
    <name evidence="3" type="ORF">N788_03800</name>
</gene>
<protein>
    <recommendedName>
        <fullName evidence="5">Nucleoside diphosphate kinase regulator</fullName>
    </recommendedName>
</protein>
<dbReference type="STRING" id="1121014.N788_03800"/>
<comment type="caution">
    <text evidence="3">The sequence shown here is derived from an EMBL/GenBank/DDBJ whole genome shotgun (WGS) entry which is preliminary data.</text>
</comment>
<dbReference type="GO" id="GO:0006354">
    <property type="term" value="P:DNA-templated transcription elongation"/>
    <property type="evidence" value="ECO:0007669"/>
    <property type="project" value="TreeGrafter"/>
</dbReference>
<evidence type="ECO:0000313" key="3">
    <source>
        <dbReference type="EMBL" id="KFL36744.1"/>
    </source>
</evidence>
<evidence type="ECO:0000259" key="2">
    <source>
        <dbReference type="Pfam" id="PF14760"/>
    </source>
</evidence>
<dbReference type="GO" id="GO:0070063">
    <property type="term" value="F:RNA polymerase binding"/>
    <property type="evidence" value="ECO:0007669"/>
    <property type="project" value="InterPro"/>
</dbReference>
<dbReference type="RefSeq" id="WP_034222970.1">
    <property type="nucleotide sequence ID" value="NZ_AVCJ01000012.1"/>
</dbReference>
<sequence>MASAPTLTLSSRDLERLEQLLDSPAMATNPAAIALAAELGRANVIEPENMPADVVTMNSRVTCVDDVGGETHRLTLVYPRDADVDRHRVSVLAPVGTALLGLSVGQSIDWNAPGGRSLRLRVTAIDYQPEAAGDRAL</sequence>
<dbReference type="PATRIC" id="fig|1121014.3.peg.1426"/>
<dbReference type="Pfam" id="PF14760">
    <property type="entry name" value="Rnk_N"/>
    <property type="match status" value="1"/>
</dbReference>
<keyword evidence="4" id="KW-1185">Reference proteome</keyword>
<organism evidence="3 4">
    <name type="scientific">Arenimonas donghaensis DSM 18148 = HO3-R19</name>
    <dbReference type="NCBI Taxonomy" id="1121014"/>
    <lineage>
        <taxon>Bacteria</taxon>
        <taxon>Pseudomonadati</taxon>
        <taxon>Pseudomonadota</taxon>
        <taxon>Gammaproteobacteria</taxon>
        <taxon>Lysobacterales</taxon>
        <taxon>Lysobacteraceae</taxon>
        <taxon>Arenimonas</taxon>
    </lineage>
</organism>
<dbReference type="InterPro" id="IPR001437">
    <property type="entry name" value="Tscrpt_elong_fac_GreA/B_C"/>
</dbReference>
<evidence type="ECO:0008006" key="5">
    <source>
        <dbReference type="Google" id="ProtNLM"/>
    </source>
</evidence>
<dbReference type="OrthoDB" id="192847at2"/>
<proteinExistence type="predicted"/>
<dbReference type="PANTHER" id="PTHR30437">
    <property type="entry name" value="TRANSCRIPTION ELONGATION FACTOR GREA"/>
    <property type="match status" value="1"/>
</dbReference>
<dbReference type="Gene3D" id="1.10.286.20">
    <property type="match status" value="1"/>
</dbReference>
<dbReference type="EMBL" id="AVCJ01000012">
    <property type="protein sequence ID" value="KFL36744.1"/>
    <property type="molecule type" value="Genomic_DNA"/>
</dbReference>
<evidence type="ECO:0000259" key="1">
    <source>
        <dbReference type="Pfam" id="PF01272"/>
    </source>
</evidence>
<accession>A0A087MIP1</accession>
<reference evidence="3 4" key="2">
    <citation type="journal article" date="2015" name="Stand. Genomic Sci.">
        <title>High quality draft genomic sequence of Arenimonas donghaensis DSM 18148(T).</title>
        <authorList>
            <person name="Chen F."/>
            <person name="Wang H."/>
            <person name="Cao Y."/>
            <person name="Li X."/>
            <person name="Wang G."/>
        </authorList>
    </citation>
    <scope>NUCLEOTIDE SEQUENCE [LARGE SCALE GENOMIC DNA]</scope>
    <source>
        <strain evidence="3 4">HO3-R19</strain>
    </source>
</reference>
<dbReference type="InterPro" id="IPR029462">
    <property type="entry name" value="Rnk_N"/>
</dbReference>
<dbReference type="InterPro" id="IPR036953">
    <property type="entry name" value="GreA/GreB_C_sf"/>
</dbReference>
<feature type="domain" description="Regulator of nucleoside diphosphate kinase N-terminal" evidence="2">
    <location>
        <begin position="5"/>
        <end position="44"/>
    </location>
</feature>
<dbReference type="Gene3D" id="3.10.50.30">
    <property type="entry name" value="Transcription elongation factor, GreA/GreB, C-terminal domain"/>
    <property type="match status" value="1"/>
</dbReference>
<reference evidence="4" key="1">
    <citation type="submission" date="2013-08" db="EMBL/GenBank/DDBJ databases">
        <title>Genome sequencing of Arenimonas donghaensis.</title>
        <authorList>
            <person name="Chen F."/>
            <person name="Wang G."/>
        </authorList>
    </citation>
    <scope>NUCLEOTIDE SEQUENCE [LARGE SCALE GENOMIC DNA]</scope>
    <source>
        <strain evidence="4">HO3-R19</strain>
    </source>
</reference>
<dbReference type="AlphaFoldDB" id="A0A087MIP1"/>
<dbReference type="GO" id="GO:0003677">
    <property type="term" value="F:DNA binding"/>
    <property type="evidence" value="ECO:0007669"/>
    <property type="project" value="InterPro"/>
</dbReference>
<dbReference type="PANTHER" id="PTHR30437:SF5">
    <property type="entry name" value="REGULATOR OF NUCLEOSIDE DIPHOSPHATE KINASE"/>
    <property type="match status" value="1"/>
</dbReference>
<dbReference type="SUPFAM" id="SSF54534">
    <property type="entry name" value="FKBP-like"/>
    <property type="match status" value="1"/>
</dbReference>
<feature type="domain" description="Transcription elongation factor GreA/GreB C-terminal" evidence="1">
    <location>
        <begin position="51"/>
        <end position="127"/>
    </location>
</feature>
<dbReference type="NCBIfam" id="NF004396">
    <property type="entry name" value="PRK05753.1"/>
    <property type="match status" value="1"/>
</dbReference>